<dbReference type="Pfam" id="PF18052">
    <property type="entry name" value="Rx_N"/>
    <property type="match status" value="1"/>
</dbReference>
<evidence type="ECO:0000259" key="7">
    <source>
        <dbReference type="Pfam" id="PF18052"/>
    </source>
</evidence>
<accession>M8AYJ5</accession>
<dbReference type="GO" id="GO:0000166">
    <property type="term" value="F:nucleotide binding"/>
    <property type="evidence" value="ECO:0007669"/>
    <property type="project" value="UniProtKB-KW"/>
</dbReference>
<evidence type="ECO:0000256" key="6">
    <source>
        <dbReference type="SAM" id="MobiDB-lite"/>
    </source>
</evidence>
<dbReference type="InterPro" id="IPR038005">
    <property type="entry name" value="RX-like_CC"/>
</dbReference>
<name>M8AYJ5_AEGTA</name>
<dbReference type="CDD" id="cd14798">
    <property type="entry name" value="RX-CC_like"/>
    <property type="match status" value="1"/>
</dbReference>
<keyword evidence="5" id="KW-0611">Plant defense</keyword>
<evidence type="ECO:0000256" key="3">
    <source>
        <dbReference type="ARBA" id="ARBA00022737"/>
    </source>
</evidence>
<reference evidence="8" key="1">
    <citation type="submission" date="2015-06" db="UniProtKB">
        <authorList>
            <consortium name="EnsemblPlants"/>
        </authorList>
    </citation>
    <scope>IDENTIFICATION</scope>
</reference>
<dbReference type="EnsemblPlants" id="EMT09552">
    <property type="protein sequence ID" value="EMT09552"/>
    <property type="gene ID" value="F775_15524"/>
</dbReference>
<evidence type="ECO:0000256" key="4">
    <source>
        <dbReference type="ARBA" id="ARBA00022741"/>
    </source>
</evidence>
<feature type="domain" description="Disease resistance N-terminal" evidence="7">
    <location>
        <begin position="5"/>
        <end position="93"/>
    </location>
</feature>
<protein>
    <recommendedName>
        <fullName evidence="7">Disease resistance N-terminal domain-containing protein</fullName>
    </recommendedName>
</protein>
<keyword evidence="3" id="KW-0677">Repeat</keyword>
<proteinExistence type="inferred from homology"/>
<keyword evidence="2" id="KW-0433">Leucine-rich repeat</keyword>
<dbReference type="PANTHER" id="PTHR19338">
    <property type="entry name" value="TRANSLOCASE OF INNER MITOCHONDRIAL MEMBRANE 13 HOMOLOG"/>
    <property type="match status" value="1"/>
</dbReference>
<dbReference type="Gene3D" id="1.20.5.4130">
    <property type="match status" value="1"/>
</dbReference>
<dbReference type="AlphaFoldDB" id="M8AYJ5"/>
<evidence type="ECO:0000256" key="2">
    <source>
        <dbReference type="ARBA" id="ARBA00022614"/>
    </source>
</evidence>
<keyword evidence="4" id="KW-0547">Nucleotide-binding</keyword>
<dbReference type="GO" id="GO:0006952">
    <property type="term" value="P:defense response"/>
    <property type="evidence" value="ECO:0007669"/>
    <property type="project" value="UniProtKB-KW"/>
</dbReference>
<evidence type="ECO:0000256" key="5">
    <source>
        <dbReference type="ARBA" id="ARBA00022821"/>
    </source>
</evidence>
<dbReference type="PANTHER" id="PTHR19338:SF0">
    <property type="entry name" value="MITOCHONDRIAL IMPORT INNER MEMBRANE TRANSLOCASE SUBUNIT TIM13"/>
    <property type="match status" value="1"/>
</dbReference>
<feature type="compositionally biased region" description="Basic residues" evidence="6">
    <location>
        <begin position="99"/>
        <end position="114"/>
    </location>
</feature>
<comment type="similarity">
    <text evidence="1">Belongs to the disease resistance NB-LRR family.</text>
</comment>
<feature type="compositionally biased region" description="Basic residues" evidence="6">
    <location>
        <begin position="147"/>
        <end position="156"/>
    </location>
</feature>
<dbReference type="InterPro" id="IPR041118">
    <property type="entry name" value="Rx_N"/>
</dbReference>
<sequence length="171" mass="19646">MAEAVLGPLVGRLQELVMSEARAMVAVNEDVRSLRDKLMWMQAFLRDAEPRRRANNDELIRVCLQQTRDVVFDTEDAVDQYFFRIDLSSAAPQTMLPKEKRHRGTAIVRSRRPDHRVSPKQCPPPTTVKDPHSAHHHSALKATPTGRLRRQGRRHRPLELGFSLERQVGEK</sequence>
<feature type="region of interest" description="Disordered" evidence="6">
    <location>
        <begin position="96"/>
        <end position="171"/>
    </location>
</feature>
<evidence type="ECO:0000313" key="8">
    <source>
        <dbReference type="EnsemblPlants" id="EMT09552"/>
    </source>
</evidence>
<evidence type="ECO:0000256" key="1">
    <source>
        <dbReference type="ARBA" id="ARBA00008894"/>
    </source>
</evidence>
<organism evidence="8">
    <name type="scientific">Aegilops tauschii</name>
    <name type="common">Tausch's goatgrass</name>
    <name type="synonym">Aegilops squarrosa</name>
    <dbReference type="NCBI Taxonomy" id="37682"/>
    <lineage>
        <taxon>Eukaryota</taxon>
        <taxon>Viridiplantae</taxon>
        <taxon>Streptophyta</taxon>
        <taxon>Embryophyta</taxon>
        <taxon>Tracheophyta</taxon>
        <taxon>Spermatophyta</taxon>
        <taxon>Magnoliopsida</taxon>
        <taxon>Liliopsida</taxon>
        <taxon>Poales</taxon>
        <taxon>Poaceae</taxon>
        <taxon>BOP clade</taxon>
        <taxon>Pooideae</taxon>
        <taxon>Triticodae</taxon>
        <taxon>Triticeae</taxon>
        <taxon>Triticinae</taxon>
        <taxon>Aegilops</taxon>
    </lineage>
</organism>